<dbReference type="EMBL" id="KK107324">
    <property type="protein sequence ID" value="EZA52549.1"/>
    <property type="molecule type" value="Genomic_DNA"/>
</dbReference>
<evidence type="ECO:0000256" key="1">
    <source>
        <dbReference type="SAM" id="Phobius"/>
    </source>
</evidence>
<feature type="transmembrane region" description="Helical" evidence="1">
    <location>
        <begin position="64"/>
        <end position="83"/>
    </location>
</feature>
<evidence type="ECO:0000313" key="3">
    <source>
        <dbReference type="Proteomes" id="UP000053097"/>
    </source>
</evidence>
<sequence length="84" mass="9768">MPASQWPMKQSSANNEYLLIVLTGDHEISNNFENVKARKQSEPDSSRVYRHDIEIFDRSRGKNINIILFFKIGQLVTLFMLVIN</sequence>
<keyword evidence="3" id="KW-1185">Reference proteome</keyword>
<dbReference type="Proteomes" id="UP000053097">
    <property type="component" value="Unassembled WGS sequence"/>
</dbReference>
<accession>A0A026WBW1</accession>
<proteinExistence type="predicted"/>
<protein>
    <submittedName>
        <fullName evidence="2">Uncharacterized protein</fullName>
    </submittedName>
</protein>
<gene>
    <name evidence="2" type="ORF">X777_08028</name>
</gene>
<keyword evidence="1" id="KW-0472">Membrane</keyword>
<keyword evidence="1" id="KW-0812">Transmembrane</keyword>
<dbReference type="AlphaFoldDB" id="A0A026WBW1"/>
<keyword evidence="1" id="KW-1133">Transmembrane helix</keyword>
<reference evidence="2 3" key="1">
    <citation type="journal article" date="2014" name="Curr. Biol.">
        <title>The genome of the clonal raider ant Cerapachys biroi.</title>
        <authorList>
            <person name="Oxley P.R."/>
            <person name="Ji L."/>
            <person name="Fetter-Pruneda I."/>
            <person name="McKenzie S.K."/>
            <person name="Li C."/>
            <person name="Hu H."/>
            <person name="Zhang G."/>
            <person name="Kronauer D.J."/>
        </authorList>
    </citation>
    <scope>NUCLEOTIDE SEQUENCE [LARGE SCALE GENOMIC DNA]</scope>
</reference>
<name>A0A026WBW1_OOCBI</name>
<organism evidence="2 3">
    <name type="scientific">Ooceraea biroi</name>
    <name type="common">Clonal raider ant</name>
    <name type="synonym">Cerapachys biroi</name>
    <dbReference type="NCBI Taxonomy" id="2015173"/>
    <lineage>
        <taxon>Eukaryota</taxon>
        <taxon>Metazoa</taxon>
        <taxon>Ecdysozoa</taxon>
        <taxon>Arthropoda</taxon>
        <taxon>Hexapoda</taxon>
        <taxon>Insecta</taxon>
        <taxon>Pterygota</taxon>
        <taxon>Neoptera</taxon>
        <taxon>Endopterygota</taxon>
        <taxon>Hymenoptera</taxon>
        <taxon>Apocrita</taxon>
        <taxon>Aculeata</taxon>
        <taxon>Formicoidea</taxon>
        <taxon>Formicidae</taxon>
        <taxon>Dorylinae</taxon>
        <taxon>Ooceraea</taxon>
    </lineage>
</organism>
<evidence type="ECO:0000313" key="2">
    <source>
        <dbReference type="EMBL" id="EZA52549.1"/>
    </source>
</evidence>